<geneLocation type="plasmid" evidence="3">
    <name>pboct1</name>
</geneLocation>
<organism evidence="2 3">
    <name type="scientific">Brasilonema sennae CENA114</name>
    <dbReference type="NCBI Taxonomy" id="415709"/>
    <lineage>
        <taxon>Bacteria</taxon>
        <taxon>Bacillati</taxon>
        <taxon>Cyanobacteriota</taxon>
        <taxon>Cyanophyceae</taxon>
        <taxon>Nostocales</taxon>
        <taxon>Scytonemataceae</taxon>
        <taxon>Brasilonema</taxon>
        <taxon>Bromeliae group (in: Brasilonema)</taxon>
    </lineage>
</organism>
<accession>A0A856MTM5</accession>
<sequence>MKKMIYIAALTLAITSSVPAVWANDKPGDTSGSYLGNSTAYPSDTTAVDATHEFEVYVGKPLAELVIDLPEGVKINRGIEVKNQSGQKIPATVSINNRKATVAFSQPVEPETKLSILMNGVNTIGNSEAGYSLPWIYRVYAKNAGSQGEISLGVARIQTYPI</sequence>
<evidence type="ECO:0000256" key="1">
    <source>
        <dbReference type="SAM" id="SignalP"/>
    </source>
</evidence>
<feature type="signal peptide" evidence="1">
    <location>
        <begin position="1"/>
        <end position="23"/>
    </location>
</feature>
<evidence type="ECO:0000313" key="2">
    <source>
        <dbReference type="EMBL" id="QDL12606.1"/>
    </source>
</evidence>
<name>A0A856MTM5_9CYAN</name>
<keyword evidence="2" id="KW-0614">Plasmid</keyword>
<protein>
    <recommendedName>
        <fullName evidence="4">DUF2808 domain-containing protein</fullName>
    </recommendedName>
</protein>
<proteinExistence type="predicted"/>
<evidence type="ECO:0008006" key="4">
    <source>
        <dbReference type="Google" id="ProtNLM"/>
    </source>
</evidence>
<reference evidence="2 3" key="1">
    <citation type="submission" date="2018-06" db="EMBL/GenBank/DDBJ databases">
        <title>Comparative genomics of Brasilonema spp. strains.</title>
        <authorList>
            <person name="Alvarenga D.O."/>
            <person name="Fiore M.F."/>
            <person name="Varani A.M."/>
        </authorList>
    </citation>
    <scope>NUCLEOTIDE SEQUENCE [LARGE SCALE GENOMIC DNA]</scope>
    <source>
        <strain evidence="2 3">CENA114</strain>
        <plasmid evidence="3">pboct1</plasmid>
    </source>
</reference>
<dbReference type="AlphaFoldDB" id="A0A856MTM5"/>
<evidence type="ECO:0000313" key="3">
    <source>
        <dbReference type="Proteomes" id="UP000503129"/>
    </source>
</evidence>
<dbReference type="RefSeq" id="WP_169263260.1">
    <property type="nucleotide sequence ID" value="NZ_CAWOXK010000002.1"/>
</dbReference>
<dbReference type="KEGG" id="bsen:DP114_33145"/>
<dbReference type="Proteomes" id="UP000503129">
    <property type="component" value="Plasmid pBOCT1"/>
</dbReference>
<keyword evidence="1" id="KW-0732">Signal</keyword>
<feature type="chain" id="PRO_5032328577" description="DUF2808 domain-containing protein" evidence="1">
    <location>
        <begin position="24"/>
        <end position="162"/>
    </location>
</feature>
<gene>
    <name evidence="2" type="ORF">DP114_33145</name>
</gene>
<keyword evidence="3" id="KW-1185">Reference proteome</keyword>
<dbReference type="EMBL" id="CP030119">
    <property type="protein sequence ID" value="QDL12606.1"/>
    <property type="molecule type" value="Genomic_DNA"/>
</dbReference>